<dbReference type="PROSITE" id="PS51194">
    <property type="entry name" value="HELICASE_CTER"/>
    <property type="match status" value="1"/>
</dbReference>
<dbReference type="GeneID" id="98158019"/>
<dbReference type="Pfam" id="PF03171">
    <property type="entry name" value="2OG-FeII_Oxy"/>
    <property type="match status" value="1"/>
</dbReference>
<evidence type="ECO:0000313" key="7">
    <source>
        <dbReference type="EMBL" id="KAL2853609.1"/>
    </source>
</evidence>
<dbReference type="InterPro" id="IPR038718">
    <property type="entry name" value="SNF2-like_sf"/>
</dbReference>
<accession>A0ABR4KMW6</accession>
<dbReference type="InterPro" id="IPR027443">
    <property type="entry name" value="IPNS-like_sf"/>
</dbReference>
<dbReference type="RefSeq" id="XP_070900975.1">
    <property type="nucleotide sequence ID" value="XM_071042855.1"/>
</dbReference>
<dbReference type="InterPro" id="IPR000330">
    <property type="entry name" value="SNF2_N"/>
</dbReference>
<keyword evidence="8" id="KW-1185">Reference proteome</keyword>
<dbReference type="Gene3D" id="3.40.50.300">
    <property type="entry name" value="P-loop containing nucleotide triphosphate hydrolases"/>
    <property type="match status" value="1"/>
</dbReference>
<dbReference type="Pfam" id="PF00176">
    <property type="entry name" value="SNF2-rel_dom"/>
    <property type="match status" value="1"/>
</dbReference>
<dbReference type="Gene3D" id="3.40.50.10810">
    <property type="entry name" value="Tandem AAA-ATPase domain"/>
    <property type="match status" value="2"/>
</dbReference>
<dbReference type="Gene3D" id="2.60.120.330">
    <property type="entry name" value="B-lactam Antibiotic, Isopenicillin N Synthase, Chain"/>
    <property type="match status" value="1"/>
</dbReference>
<feature type="compositionally biased region" description="Polar residues" evidence="4">
    <location>
        <begin position="1144"/>
        <end position="1153"/>
    </location>
</feature>
<dbReference type="InterPro" id="IPR044861">
    <property type="entry name" value="IPNS-like_FE2OG_OXY"/>
</dbReference>
<keyword evidence="2" id="KW-0378">Hydrolase</keyword>
<keyword evidence="3" id="KW-0067">ATP-binding</keyword>
<dbReference type="SUPFAM" id="SSF51197">
    <property type="entry name" value="Clavaminate synthase-like"/>
    <property type="match status" value="1"/>
</dbReference>
<feature type="domain" description="Fe2OG dioxygenase" evidence="6">
    <location>
        <begin position="190"/>
        <end position="295"/>
    </location>
</feature>
<dbReference type="PROSITE" id="PS51471">
    <property type="entry name" value="FE2OG_OXY"/>
    <property type="match status" value="1"/>
</dbReference>
<sequence length="1160" mass="129821">MAPNTSPDTTFAGLPPFPEDVPTAPLLRLSLKKLAERDKGEIQRLNAACEDLGFFYLDLQEASLVPDILHDVDELFQLGSRLFELPLEEKQKYDLSSQNSYFGYKAQGAAVVDRQGNLDRNEFYNVSKDDIMGVSEPLPAPEIVNKNRKTLNTFMTSSHSIVTLILDLLNESLGLPGSTLTNLHRLRAVSGDQVRFVKAPPQPVDDRRTALGEHTDFGSVTILFNRLGGLQVLPPGADADWVYVRPLAGHAIVNLGDAMVKFTNGLLRSNIHRVVSPPGKQASCTRYSLVYFARPEDDVPLRRLEGSSRIPALDEGFVEEDINSKDWIIRRALGRRVNVPGIDYEKSAGTEVLSRRLKAPRAWATPPRTPTHWSDSVATTPESIVRIRRLSLQLPAPRTQADNLKDINWRRSIFLKANQNLIKPLVGNSLRDNLASTLDCSDLKPVPYVLGSQPQRQVTLLSPLWHGAKLMYLSNRLRASLKQYQLEGFSWLLYLKNNGVGGILGDDMGLGKTLQTLTVFQHMKDHEAYRDHKFLVVTPIQNNLTELWSILHWLYPEIFVPSTTQSFDEAFSLTKGACDSDFLDSLTKFLPLMMLRRTKSSPHTGLDIPDKKETIISVPLTDLQLAWYYEILTGVKDLVTPGPTSGLVRATNTFQGSSSAQDIEGLIDLAMDDWETQGATGSKKKSRITTNFLMELRKVSIHPYLLVDAIPEDYNLGEHIIQTSGKFIVLQKMIRQFVVTEKKKIIIFSGFDQALNLCEDLLQMEKLHAPFSHVRLDGGTTNAWRKLSLFLFANDPRCKVFLLSIRAGGEGLNLVSSSTVIFIDDDWNPQIMRQAEARVHRLGQMEPVQIFRLHARGTIEEQMRRRLTKKAYLADQVMKAPLGDSRYSPMDLDSDDSEELALAPRDTMVHDALSVKELVNLDLSSILHRCTTDEENAFEMSRAEKKEWLERAERVKTNIFNGEQIDTSSRGYSVYKETIIGVSRASRRIGKSRVVMVGEWEVSRDSVEAALKLNSPTKPEPKPKAASKAGKSNDTRNTLICPQHNCCGCGKPASQVGRLLFACLNCPRAYCEHCLDWKKTTYIGNDPKGESCGYFPTSAYYIICFACRATAQKRQLDDMKDARIQQSLTTIPFPAAETSEVYLPSSSPNNPITGTAPVAT</sequence>
<dbReference type="InterPro" id="IPR001650">
    <property type="entry name" value="Helicase_C-like"/>
</dbReference>
<evidence type="ECO:0000256" key="3">
    <source>
        <dbReference type="ARBA" id="ARBA00022840"/>
    </source>
</evidence>
<name>A0ABR4KMW6_9EURO</name>
<dbReference type="PANTHER" id="PTHR10799">
    <property type="entry name" value="SNF2/RAD54 HELICASE FAMILY"/>
    <property type="match status" value="1"/>
</dbReference>
<evidence type="ECO:0000259" key="6">
    <source>
        <dbReference type="PROSITE" id="PS51471"/>
    </source>
</evidence>
<reference evidence="7 8" key="1">
    <citation type="submission" date="2024-07" db="EMBL/GenBank/DDBJ databases">
        <title>Section-level genome sequencing and comparative genomics of Aspergillus sections Usti and Cavernicolus.</title>
        <authorList>
            <consortium name="Lawrence Berkeley National Laboratory"/>
            <person name="Nybo J.L."/>
            <person name="Vesth T.C."/>
            <person name="Theobald S."/>
            <person name="Frisvad J.C."/>
            <person name="Larsen T.O."/>
            <person name="Kjaerboelling I."/>
            <person name="Rothschild-Mancinelli K."/>
            <person name="Lyhne E.K."/>
            <person name="Kogle M.E."/>
            <person name="Barry K."/>
            <person name="Clum A."/>
            <person name="Na H."/>
            <person name="Ledsgaard L."/>
            <person name="Lin J."/>
            <person name="Lipzen A."/>
            <person name="Kuo A."/>
            <person name="Riley R."/>
            <person name="Mondo S."/>
            <person name="LaButti K."/>
            <person name="Haridas S."/>
            <person name="Pangalinan J."/>
            <person name="Salamov A.A."/>
            <person name="Simmons B.A."/>
            <person name="Magnuson J.K."/>
            <person name="Chen J."/>
            <person name="Drula E."/>
            <person name="Henrissat B."/>
            <person name="Wiebenga A."/>
            <person name="Lubbers R.J."/>
            <person name="Gomes A.C."/>
            <person name="Macurrencykelacurrency M.R."/>
            <person name="Stajich J."/>
            <person name="Grigoriev I.V."/>
            <person name="Mortensen U.H."/>
            <person name="De vries R.P."/>
            <person name="Baker S.E."/>
            <person name="Andersen M.R."/>
        </authorList>
    </citation>
    <scope>NUCLEOTIDE SEQUENCE [LARGE SCALE GENOMIC DNA]</scope>
    <source>
        <strain evidence="7 8">CBS 756.74</strain>
    </source>
</reference>
<dbReference type="CDD" id="cd18793">
    <property type="entry name" value="SF2_C_SNF"/>
    <property type="match status" value="1"/>
</dbReference>
<dbReference type="InterPro" id="IPR027417">
    <property type="entry name" value="P-loop_NTPase"/>
</dbReference>
<feature type="domain" description="Helicase C-terminal" evidence="5">
    <location>
        <begin position="733"/>
        <end position="893"/>
    </location>
</feature>
<dbReference type="InterPro" id="IPR005123">
    <property type="entry name" value="Oxoglu/Fe-dep_dioxygenase_dom"/>
</dbReference>
<feature type="region of interest" description="Disordered" evidence="4">
    <location>
        <begin position="1141"/>
        <end position="1160"/>
    </location>
</feature>
<evidence type="ECO:0000259" key="5">
    <source>
        <dbReference type="PROSITE" id="PS51194"/>
    </source>
</evidence>
<comment type="caution">
    <text evidence="7">The sequence shown here is derived from an EMBL/GenBank/DDBJ whole genome shotgun (WGS) entry which is preliminary data.</text>
</comment>
<evidence type="ECO:0000256" key="2">
    <source>
        <dbReference type="ARBA" id="ARBA00022801"/>
    </source>
</evidence>
<dbReference type="Proteomes" id="UP001610444">
    <property type="component" value="Unassembled WGS sequence"/>
</dbReference>
<evidence type="ECO:0008006" key="9">
    <source>
        <dbReference type="Google" id="ProtNLM"/>
    </source>
</evidence>
<dbReference type="InterPro" id="IPR026992">
    <property type="entry name" value="DIOX_N"/>
</dbReference>
<dbReference type="InterPro" id="IPR049730">
    <property type="entry name" value="SNF2/RAD54-like_C"/>
</dbReference>
<organism evidence="7 8">
    <name type="scientific">Aspergillus pseudodeflectus</name>
    <dbReference type="NCBI Taxonomy" id="176178"/>
    <lineage>
        <taxon>Eukaryota</taxon>
        <taxon>Fungi</taxon>
        <taxon>Dikarya</taxon>
        <taxon>Ascomycota</taxon>
        <taxon>Pezizomycotina</taxon>
        <taxon>Eurotiomycetes</taxon>
        <taxon>Eurotiomycetidae</taxon>
        <taxon>Eurotiales</taxon>
        <taxon>Aspergillaceae</taxon>
        <taxon>Aspergillus</taxon>
        <taxon>Aspergillus subgen. Nidulantes</taxon>
    </lineage>
</organism>
<protein>
    <recommendedName>
        <fullName evidence="9">Fe2OG dioxygenase domain-containing protein</fullName>
    </recommendedName>
</protein>
<dbReference type="SMART" id="SM00490">
    <property type="entry name" value="HELICc"/>
    <property type="match status" value="1"/>
</dbReference>
<dbReference type="Pfam" id="PF00271">
    <property type="entry name" value="Helicase_C"/>
    <property type="match status" value="1"/>
</dbReference>
<evidence type="ECO:0000256" key="1">
    <source>
        <dbReference type="ARBA" id="ARBA00022741"/>
    </source>
</evidence>
<dbReference type="SUPFAM" id="SSF52540">
    <property type="entry name" value="P-loop containing nucleoside triphosphate hydrolases"/>
    <property type="match status" value="2"/>
</dbReference>
<feature type="region of interest" description="Disordered" evidence="4">
    <location>
        <begin position="1011"/>
        <end position="1033"/>
    </location>
</feature>
<evidence type="ECO:0000256" key="4">
    <source>
        <dbReference type="SAM" id="MobiDB-lite"/>
    </source>
</evidence>
<dbReference type="Pfam" id="PF14226">
    <property type="entry name" value="DIOX_N"/>
    <property type="match status" value="1"/>
</dbReference>
<dbReference type="EMBL" id="JBFXLR010000013">
    <property type="protein sequence ID" value="KAL2853609.1"/>
    <property type="molecule type" value="Genomic_DNA"/>
</dbReference>
<proteinExistence type="predicted"/>
<keyword evidence="1" id="KW-0547">Nucleotide-binding</keyword>
<gene>
    <name evidence="7" type="ORF">BJX68DRAFT_254194</name>
</gene>
<evidence type="ECO:0000313" key="8">
    <source>
        <dbReference type="Proteomes" id="UP001610444"/>
    </source>
</evidence>